<keyword evidence="4" id="KW-0862">Zinc</keyword>
<evidence type="ECO:0000256" key="3">
    <source>
        <dbReference type="ARBA" id="ARBA00022771"/>
    </source>
</evidence>
<keyword evidence="7" id="KW-0539">Nucleus</keyword>
<evidence type="ECO:0000256" key="6">
    <source>
        <dbReference type="ARBA" id="ARBA00023163"/>
    </source>
</evidence>
<evidence type="ECO:0000256" key="2">
    <source>
        <dbReference type="ARBA" id="ARBA00022723"/>
    </source>
</evidence>
<evidence type="ECO:0000256" key="8">
    <source>
        <dbReference type="PROSITE-ProRule" id="PRU00042"/>
    </source>
</evidence>
<evidence type="ECO:0000313" key="12">
    <source>
        <dbReference type="Proteomes" id="UP000636709"/>
    </source>
</evidence>
<feature type="region of interest" description="Disordered" evidence="9">
    <location>
        <begin position="1"/>
        <end position="56"/>
    </location>
</feature>
<gene>
    <name evidence="11" type="ORF">HU200_040169</name>
</gene>
<evidence type="ECO:0000256" key="1">
    <source>
        <dbReference type="ARBA" id="ARBA00004123"/>
    </source>
</evidence>
<dbReference type="Pfam" id="PF13912">
    <property type="entry name" value="zf-C2H2_6"/>
    <property type="match status" value="1"/>
</dbReference>
<reference evidence="11" key="1">
    <citation type="submission" date="2020-07" db="EMBL/GenBank/DDBJ databases">
        <title>Genome sequence and genetic diversity analysis of an under-domesticated orphan crop, white fonio (Digitaria exilis).</title>
        <authorList>
            <person name="Bennetzen J.L."/>
            <person name="Chen S."/>
            <person name="Ma X."/>
            <person name="Wang X."/>
            <person name="Yssel A.E.J."/>
            <person name="Chaluvadi S.R."/>
            <person name="Johnson M."/>
            <person name="Gangashetty P."/>
            <person name="Hamidou F."/>
            <person name="Sanogo M.D."/>
            <person name="Zwaenepoel A."/>
            <person name="Wallace J."/>
            <person name="Van De Peer Y."/>
            <person name="Van Deynze A."/>
        </authorList>
    </citation>
    <scope>NUCLEOTIDE SEQUENCE</scope>
    <source>
        <tissue evidence="11">Leaves</tissue>
    </source>
</reference>
<dbReference type="AlphaFoldDB" id="A0A835EEW8"/>
<keyword evidence="3 8" id="KW-0863">Zinc-finger</keyword>
<keyword evidence="12" id="KW-1185">Reference proteome</keyword>
<sequence>MDLSQETSKDDGASARTLSPSGGDQAGDDDKEMQKQRAGSGDDEDDDDEGTRQPYKCTFCRRGFPTAQALGGHMNVHRRHRGRSSATAPIAAAAAHHQGSSSSCYEQHPSTAVVAFGLTHPATSLSERKRPYELRLFGRDDCAAAAGGRRGNKEGDVRRDRCYARDDGDGGADHVGGEAELDLELRLGP</sequence>
<keyword evidence="2" id="KW-0479">Metal-binding</keyword>
<name>A0A835EEW8_9POAL</name>
<evidence type="ECO:0000256" key="7">
    <source>
        <dbReference type="ARBA" id="ARBA00023242"/>
    </source>
</evidence>
<proteinExistence type="predicted"/>
<dbReference type="PANTHER" id="PTHR45801:SF117">
    <property type="entry name" value="OS07G0417400 PROTEIN"/>
    <property type="match status" value="1"/>
</dbReference>
<comment type="subcellular location">
    <subcellularLocation>
        <location evidence="1">Nucleus</location>
    </subcellularLocation>
</comment>
<keyword evidence="5" id="KW-0805">Transcription regulation</keyword>
<feature type="domain" description="C2H2-type" evidence="10">
    <location>
        <begin position="55"/>
        <end position="82"/>
    </location>
</feature>
<feature type="compositionally biased region" description="Basic and acidic residues" evidence="9">
    <location>
        <begin position="164"/>
        <end position="177"/>
    </location>
</feature>
<comment type="caution">
    <text evidence="11">The sequence shown here is derived from an EMBL/GenBank/DDBJ whole genome shotgun (WGS) entry which is preliminary data.</text>
</comment>
<dbReference type="SMART" id="SM00355">
    <property type="entry name" value="ZnF_C2H2"/>
    <property type="match status" value="1"/>
</dbReference>
<evidence type="ECO:0000256" key="4">
    <source>
        <dbReference type="ARBA" id="ARBA00022833"/>
    </source>
</evidence>
<evidence type="ECO:0000259" key="10">
    <source>
        <dbReference type="PROSITE" id="PS50157"/>
    </source>
</evidence>
<dbReference type="Gene3D" id="3.30.160.60">
    <property type="entry name" value="Classic Zinc Finger"/>
    <property type="match status" value="1"/>
</dbReference>
<dbReference type="Proteomes" id="UP000636709">
    <property type="component" value="Unassembled WGS sequence"/>
</dbReference>
<dbReference type="PROSITE" id="PS50157">
    <property type="entry name" value="ZINC_FINGER_C2H2_2"/>
    <property type="match status" value="1"/>
</dbReference>
<dbReference type="GO" id="GO:0008270">
    <property type="term" value="F:zinc ion binding"/>
    <property type="evidence" value="ECO:0007669"/>
    <property type="project" value="UniProtKB-KW"/>
</dbReference>
<evidence type="ECO:0000256" key="9">
    <source>
        <dbReference type="SAM" id="MobiDB-lite"/>
    </source>
</evidence>
<dbReference type="Gramene" id="Dexi1B01G0030760.1">
    <property type="protein sequence ID" value="Dexi1B01G0030760.1:cds"/>
    <property type="gene ID" value="Dexi1B01G0030760"/>
</dbReference>
<evidence type="ECO:0000256" key="5">
    <source>
        <dbReference type="ARBA" id="ARBA00023015"/>
    </source>
</evidence>
<feature type="region of interest" description="Disordered" evidence="9">
    <location>
        <begin position="164"/>
        <end position="189"/>
    </location>
</feature>
<dbReference type="PROSITE" id="PS00028">
    <property type="entry name" value="ZINC_FINGER_C2H2_1"/>
    <property type="match status" value="1"/>
</dbReference>
<protein>
    <recommendedName>
        <fullName evidence="10">C2H2-type domain-containing protein</fullName>
    </recommendedName>
</protein>
<dbReference type="EMBL" id="JACEFO010001963">
    <property type="protein sequence ID" value="KAF8691773.1"/>
    <property type="molecule type" value="Genomic_DNA"/>
</dbReference>
<organism evidence="11 12">
    <name type="scientific">Digitaria exilis</name>
    <dbReference type="NCBI Taxonomy" id="1010633"/>
    <lineage>
        <taxon>Eukaryota</taxon>
        <taxon>Viridiplantae</taxon>
        <taxon>Streptophyta</taxon>
        <taxon>Embryophyta</taxon>
        <taxon>Tracheophyta</taxon>
        <taxon>Spermatophyta</taxon>
        <taxon>Magnoliopsida</taxon>
        <taxon>Liliopsida</taxon>
        <taxon>Poales</taxon>
        <taxon>Poaceae</taxon>
        <taxon>PACMAD clade</taxon>
        <taxon>Panicoideae</taxon>
        <taxon>Panicodae</taxon>
        <taxon>Paniceae</taxon>
        <taxon>Anthephorinae</taxon>
        <taxon>Digitaria</taxon>
    </lineage>
</organism>
<evidence type="ECO:0000313" key="11">
    <source>
        <dbReference type="EMBL" id="KAF8691773.1"/>
    </source>
</evidence>
<keyword evidence="6" id="KW-0804">Transcription</keyword>
<dbReference type="OrthoDB" id="780709at2759"/>
<dbReference type="InterPro" id="IPR013087">
    <property type="entry name" value="Znf_C2H2_type"/>
</dbReference>
<accession>A0A835EEW8</accession>
<dbReference type="InterPro" id="IPR052426">
    <property type="entry name" value="Plant_dev_regulator"/>
</dbReference>
<dbReference type="GO" id="GO:0005634">
    <property type="term" value="C:nucleus"/>
    <property type="evidence" value="ECO:0007669"/>
    <property type="project" value="UniProtKB-SubCell"/>
</dbReference>
<dbReference type="SUPFAM" id="SSF57667">
    <property type="entry name" value="beta-beta-alpha zinc fingers"/>
    <property type="match status" value="1"/>
</dbReference>
<dbReference type="PANTHER" id="PTHR45801">
    <property type="entry name" value="OS07G0101800 PROTEIN"/>
    <property type="match status" value="1"/>
</dbReference>
<dbReference type="InterPro" id="IPR036236">
    <property type="entry name" value="Znf_C2H2_sf"/>
</dbReference>